<keyword evidence="2" id="KW-1185">Reference proteome</keyword>
<accession>A0ABU0M8J2</accession>
<sequence length="56" mass="6271">MLEAELTRGEAGALIVSHDRRFVETVGNRFWRVQRGKLADCDDPEAYFAEAMTAAV</sequence>
<proteinExistence type="predicted"/>
<evidence type="ECO:0000313" key="1">
    <source>
        <dbReference type="EMBL" id="MDQ0517078.1"/>
    </source>
</evidence>
<evidence type="ECO:0000313" key="2">
    <source>
        <dbReference type="Proteomes" id="UP001223743"/>
    </source>
</evidence>
<dbReference type="Proteomes" id="UP001223743">
    <property type="component" value="Unassembled WGS sequence"/>
</dbReference>
<protein>
    <submittedName>
        <fullName evidence="1">ATPase subunit of ABC transporter with duplicated ATPase domains</fullName>
    </submittedName>
</protein>
<reference evidence="1 2" key="1">
    <citation type="submission" date="2023-07" db="EMBL/GenBank/DDBJ databases">
        <title>Genomic Encyclopedia of Type Strains, Phase IV (KMG-IV): sequencing the most valuable type-strain genomes for metagenomic binning, comparative biology and taxonomic classification.</title>
        <authorList>
            <person name="Goeker M."/>
        </authorList>
    </citation>
    <scope>NUCLEOTIDE SEQUENCE [LARGE SCALE GENOMIC DNA]</scope>
    <source>
        <strain evidence="1 2">B1-1</strain>
    </source>
</reference>
<gene>
    <name evidence="1" type="ORF">QO015_002691</name>
</gene>
<comment type="caution">
    <text evidence="1">The sequence shown here is derived from an EMBL/GenBank/DDBJ whole genome shotgun (WGS) entry which is preliminary data.</text>
</comment>
<dbReference type="EMBL" id="JAUSWJ010000001">
    <property type="protein sequence ID" value="MDQ0517078.1"/>
    <property type="molecule type" value="Genomic_DNA"/>
</dbReference>
<name>A0ABU0M8J2_9HYPH</name>
<organism evidence="1 2">
    <name type="scientific">Kaistia geumhonensis</name>
    <dbReference type="NCBI Taxonomy" id="410839"/>
    <lineage>
        <taxon>Bacteria</taxon>
        <taxon>Pseudomonadati</taxon>
        <taxon>Pseudomonadota</taxon>
        <taxon>Alphaproteobacteria</taxon>
        <taxon>Hyphomicrobiales</taxon>
        <taxon>Kaistiaceae</taxon>
        <taxon>Kaistia</taxon>
    </lineage>
</organism>